<sequence>MTATTLAPDALLPPHRLVLPDHRGRPHVGCPEDADRLVRPLLVGLDRERCLLLSLDARHRLIATDVVSVGTATHTFMSPREIYRDALLRGASAVFLAHNHPSGDPTPSDADRAITRRLHRAGATVGVELLDHLVVGDHEFVSLAREGVC</sequence>
<dbReference type="PANTHER" id="PTHR30471">
    <property type="entry name" value="DNA REPAIR PROTEIN RADC"/>
    <property type="match status" value="1"/>
</dbReference>
<dbReference type="SUPFAM" id="SSF102712">
    <property type="entry name" value="JAB1/MPN domain"/>
    <property type="match status" value="1"/>
</dbReference>
<dbReference type="GO" id="GO:0046872">
    <property type="term" value="F:metal ion binding"/>
    <property type="evidence" value="ECO:0007669"/>
    <property type="project" value="UniProtKB-KW"/>
</dbReference>
<dbReference type="KEGG" id="euz:DVS28_a1515"/>
<keyword evidence="6" id="KW-0482">Metalloprotease</keyword>
<evidence type="ECO:0000256" key="1">
    <source>
        <dbReference type="ARBA" id="ARBA00010243"/>
    </source>
</evidence>
<keyword evidence="3" id="KW-0479">Metal-binding</keyword>
<keyword evidence="9" id="KW-1185">Reference proteome</keyword>
<dbReference type="PROSITE" id="PS50249">
    <property type="entry name" value="MPN"/>
    <property type="match status" value="1"/>
</dbReference>
<dbReference type="PANTHER" id="PTHR30471:SF3">
    <property type="entry name" value="UPF0758 PROTEIN YEES-RELATED"/>
    <property type="match status" value="1"/>
</dbReference>
<accession>A0A346XVG1</accession>
<dbReference type="AlphaFoldDB" id="A0A346XVG1"/>
<dbReference type="InterPro" id="IPR025657">
    <property type="entry name" value="RadC_JAB"/>
</dbReference>
<dbReference type="RefSeq" id="WP_114594042.1">
    <property type="nucleotide sequence ID" value="NZ_CP031165.1"/>
</dbReference>
<dbReference type="CDD" id="cd08071">
    <property type="entry name" value="MPN_DUF2466"/>
    <property type="match status" value="1"/>
</dbReference>
<dbReference type="GO" id="GO:0008237">
    <property type="term" value="F:metallopeptidase activity"/>
    <property type="evidence" value="ECO:0007669"/>
    <property type="project" value="UniProtKB-KW"/>
</dbReference>
<dbReference type="GO" id="GO:0006508">
    <property type="term" value="P:proteolysis"/>
    <property type="evidence" value="ECO:0007669"/>
    <property type="project" value="UniProtKB-KW"/>
</dbReference>
<dbReference type="InterPro" id="IPR037518">
    <property type="entry name" value="MPN"/>
</dbReference>
<dbReference type="InterPro" id="IPR020891">
    <property type="entry name" value="UPF0758_CS"/>
</dbReference>
<evidence type="ECO:0000256" key="5">
    <source>
        <dbReference type="ARBA" id="ARBA00022833"/>
    </source>
</evidence>
<evidence type="ECO:0000259" key="7">
    <source>
        <dbReference type="PROSITE" id="PS50249"/>
    </source>
</evidence>
<dbReference type="InterPro" id="IPR001405">
    <property type="entry name" value="UPF0758"/>
</dbReference>
<dbReference type="Proteomes" id="UP000264006">
    <property type="component" value="Chromosome"/>
</dbReference>
<dbReference type="Gene3D" id="3.40.140.10">
    <property type="entry name" value="Cytidine Deaminase, domain 2"/>
    <property type="match status" value="1"/>
</dbReference>
<evidence type="ECO:0000256" key="2">
    <source>
        <dbReference type="ARBA" id="ARBA00022670"/>
    </source>
</evidence>
<name>A0A346XVG1_9ACTN</name>
<keyword evidence="2" id="KW-0645">Protease</keyword>
<reference evidence="8 9" key="1">
    <citation type="submission" date="2018-09" db="EMBL/GenBank/DDBJ databases">
        <title>Complete genome sequence of Euzebya sp. DY32-46 isolated from seawater of Pacific Ocean.</title>
        <authorList>
            <person name="Xu L."/>
            <person name="Wu Y.-H."/>
            <person name="Xu X.-W."/>
        </authorList>
    </citation>
    <scope>NUCLEOTIDE SEQUENCE [LARGE SCALE GENOMIC DNA]</scope>
    <source>
        <strain evidence="8 9">DY32-46</strain>
    </source>
</reference>
<evidence type="ECO:0000313" key="9">
    <source>
        <dbReference type="Proteomes" id="UP000264006"/>
    </source>
</evidence>
<evidence type="ECO:0000256" key="3">
    <source>
        <dbReference type="ARBA" id="ARBA00022723"/>
    </source>
</evidence>
<protein>
    <submittedName>
        <fullName evidence="8">DNA repair protein RadC</fullName>
    </submittedName>
</protein>
<evidence type="ECO:0000256" key="4">
    <source>
        <dbReference type="ARBA" id="ARBA00022801"/>
    </source>
</evidence>
<dbReference type="PROSITE" id="PS01302">
    <property type="entry name" value="UPF0758"/>
    <property type="match status" value="1"/>
</dbReference>
<gene>
    <name evidence="8" type="ORF">DVS28_a1515</name>
</gene>
<organism evidence="8 9">
    <name type="scientific">Euzebya pacifica</name>
    <dbReference type="NCBI Taxonomy" id="1608957"/>
    <lineage>
        <taxon>Bacteria</taxon>
        <taxon>Bacillati</taxon>
        <taxon>Actinomycetota</taxon>
        <taxon>Nitriliruptoria</taxon>
        <taxon>Euzebyales</taxon>
    </lineage>
</organism>
<comment type="similarity">
    <text evidence="1">Belongs to the UPF0758 family.</text>
</comment>
<evidence type="ECO:0000256" key="6">
    <source>
        <dbReference type="ARBA" id="ARBA00023049"/>
    </source>
</evidence>
<keyword evidence="4" id="KW-0378">Hydrolase</keyword>
<keyword evidence="5" id="KW-0862">Zinc</keyword>
<dbReference type="Pfam" id="PF04002">
    <property type="entry name" value="RadC"/>
    <property type="match status" value="1"/>
</dbReference>
<dbReference type="OrthoDB" id="9804482at2"/>
<dbReference type="EMBL" id="CP031165">
    <property type="protein sequence ID" value="AXV06208.1"/>
    <property type="molecule type" value="Genomic_DNA"/>
</dbReference>
<proteinExistence type="inferred from homology"/>
<evidence type="ECO:0000313" key="8">
    <source>
        <dbReference type="EMBL" id="AXV06208.1"/>
    </source>
</evidence>
<feature type="domain" description="MPN" evidence="7">
    <location>
        <begin position="27"/>
        <end position="149"/>
    </location>
</feature>